<keyword evidence="2" id="KW-1185">Reference proteome</keyword>
<name>A0AA37STG5_9BACT</name>
<gene>
    <name evidence="1" type="ORF">GCM10007940_44980</name>
</gene>
<dbReference type="AlphaFoldDB" id="A0AA37STG5"/>
<dbReference type="EMBL" id="BSOH01000037">
    <property type="protein sequence ID" value="GLR19882.1"/>
    <property type="molecule type" value="Genomic_DNA"/>
</dbReference>
<evidence type="ECO:0000313" key="2">
    <source>
        <dbReference type="Proteomes" id="UP001156666"/>
    </source>
</evidence>
<accession>A0AA37STG5</accession>
<evidence type="ECO:0000313" key="1">
    <source>
        <dbReference type="EMBL" id="GLR19882.1"/>
    </source>
</evidence>
<protein>
    <submittedName>
        <fullName evidence="1">Uncharacterized protein</fullName>
    </submittedName>
</protein>
<proteinExistence type="predicted"/>
<reference evidence="1" key="1">
    <citation type="journal article" date="2014" name="Int. J. Syst. Evol. Microbiol.">
        <title>Complete genome sequence of Corynebacterium casei LMG S-19264T (=DSM 44701T), isolated from a smear-ripened cheese.</title>
        <authorList>
            <consortium name="US DOE Joint Genome Institute (JGI-PGF)"/>
            <person name="Walter F."/>
            <person name="Albersmeier A."/>
            <person name="Kalinowski J."/>
            <person name="Ruckert C."/>
        </authorList>
    </citation>
    <scope>NUCLEOTIDE SEQUENCE</scope>
    <source>
        <strain evidence="1">NBRC 108769</strain>
    </source>
</reference>
<reference evidence="1" key="2">
    <citation type="submission" date="2023-01" db="EMBL/GenBank/DDBJ databases">
        <title>Draft genome sequence of Portibacter lacus strain NBRC 108769.</title>
        <authorList>
            <person name="Sun Q."/>
            <person name="Mori K."/>
        </authorList>
    </citation>
    <scope>NUCLEOTIDE SEQUENCE</scope>
    <source>
        <strain evidence="1">NBRC 108769</strain>
    </source>
</reference>
<comment type="caution">
    <text evidence="1">The sequence shown here is derived from an EMBL/GenBank/DDBJ whole genome shotgun (WGS) entry which is preliminary data.</text>
</comment>
<dbReference type="Proteomes" id="UP001156666">
    <property type="component" value="Unassembled WGS sequence"/>
</dbReference>
<sequence>MAMKKEGAYITSDQKGVALLFNSKQKVPLLSMLSSYIRLGTRCIGWDRALPILWKENIIQTKRPKTEYLHFWMLGVEDNTFGLRTIIEIRDYAYGLADSLRLPIIAETRLEKNRKVYMRYGFRIYNTWKPKSEANEVSFLIRDPNS</sequence>
<organism evidence="1 2">
    <name type="scientific">Portibacter lacus</name>
    <dbReference type="NCBI Taxonomy" id="1099794"/>
    <lineage>
        <taxon>Bacteria</taxon>
        <taxon>Pseudomonadati</taxon>
        <taxon>Bacteroidota</taxon>
        <taxon>Saprospiria</taxon>
        <taxon>Saprospirales</taxon>
        <taxon>Haliscomenobacteraceae</taxon>
        <taxon>Portibacter</taxon>
    </lineage>
</organism>